<keyword evidence="4" id="KW-0788">Thiol protease</keyword>
<evidence type="ECO:0000256" key="1">
    <source>
        <dbReference type="ARBA" id="ARBA00022517"/>
    </source>
</evidence>
<evidence type="ECO:0000256" key="2">
    <source>
        <dbReference type="ARBA" id="ARBA00022670"/>
    </source>
</evidence>
<dbReference type="RefSeq" id="WP_341266505.1">
    <property type="nucleotide sequence ID" value="NZ_CP146843.1"/>
</dbReference>
<keyword evidence="2 7" id="KW-0645">Protease</keyword>
<dbReference type="InterPro" id="IPR007422">
    <property type="entry name" value="Peptidase_Prp"/>
</dbReference>
<keyword evidence="3" id="KW-0378">Hydrolase</keyword>
<gene>
    <name evidence="7" type="ORF">AshY1_05000</name>
</gene>
<evidence type="ECO:0000256" key="3">
    <source>
        <dbReference type="ARBA" id="ARBA00022801"/>
    </source>
</evidence>
<evidence type="ECO:0000256" key="6">
    <source>
        <dbReference type="ARBA" id="ARBA00044538"/>
    </source>
</evidence>
<keyword evidence="8" id="KW-1185">Reference proteome</keyword>
<sequence length="103" mass="12265">MIQYFFIKNNAKIEKIQIKGHSLYDIKNRDIVCASVSTAIIMTLNIIEICEFKSNISYDLKEGFFMLKLLKYDYILNKLLLNLEYTLKDLNQNYPKYLQEIQN</sequence>
<protein>
    <recommendedName>
        <fullName evidence="6">Ribosomal processing cysteine protease Prp</fullName>
    </recommendedName>
</protein>
<dbReference type="InterPro" id="IPR036764">
    <property type="entry name" value="Peptidase_Prp_sf"/>
</dbReference>
<dbReference type="Pfam" id="PF04327">
    <property type="entry name" value="Peptidase_Prp"/>
    <property type="match status" value="1"/>
</dbReference>
<dbReference type="CDD" id="cd16332">
    <property type="entry name" value="Prp-like"/>
    <property type="match status" value="1"/>
</dbReference>
<comment type="similarity">
    <text evidence="5">Belongs to the Prp family.</text>
</comment>
<evidence type="ECO:0000313" key="8">
    <source>
        <dbReference type="Proteomes" id="UP001484199"/>
    </source>
</evidence>
<dbReference type="SUPFAM" id="SSF118010">
    <property type="entry name" value="TM1457-like"/>
    <property type="match status" value="1"/>
</dbReference>
<evidence type="ECO:0000313" key="7">
    <source>
        <dbReference type="EMBL" id="WYY26605.1"/>
    </source>
</evidence>
<dbReference type="GO" id="GO:0008233">
    <property type="term" value="F:peptidase activity"/>
    <property type="evidence" value="ECO:0007669"/>
    <property type="project" value="UniProtKB-KW"/>
</dbReference>
<proteinExistence type="inferred from homology"/>
<keyword evidence="1" id="KW-0690">Ribosome biogenesis</keyword>
<dbReference type="Gene3D" id="3.30.70.1490">
    <property type="entry name" value="Cysteine protease Prp"/>
    <property type="match status" value="1"/>
</dbReference>
<dbReference type="PANTHER" id="PTHR39178:SF1">
    <property type="entry name" value="RIBOSOMAL-PROCESSING CYSTEINE PROTEASE PRP"/>
    <property type="match status" value="1"/>
</dbReference>
<dbReference type="PANTHER" id="PTHR39178">
    <property type="entry name" value="HYPOTHETICAL RIBOSOME-ASSOCIATED PROTEIN"/>
    <property type="match status" value="1"/>
</dbReference>
<dbReference type="Proteomes" id="UP001484199">
    <property type="component" value="Chromosome"/>
</dbReference>
<accession>A0ABZ2UC72</accession>
<reference evidence="7" key="1">
    <citation type="submission" date="2024-03" db="EMBL/GenBank/DDBJ databases">
        <title>The Complete Genome of 'Candidatus Phytoplasma fraxini' AshY1 from the Ash Yellows Group.</title>
        <authorList>
            <person name="Boehm J.W."/>
            <person name="Huettel B."/>
            <person name="Schneider B."/>
            <person name="Kube M."/>
        </authorList>
    </citation>
    <scope>NUCLEOTIDE SEQUENCE [LARGE SCALE GENOMIC DNA]</scope>
    <source>
        <strain evidence="7">AshY1</strain>
    </source>
</reference>
<evidence type="ECO:0000256" key="5">
    <source>
        <dbReference type="ARBA" id="ARBA00044503"/>
    </source>
</evidence>
<evidence type="ECO:0000256" key="4">
    <source>
        <dbReference type="ARBA" id="ARBA00022807"/>
    </source>
</evidence>
<dbReference type="EMBL" id="CP146843">
    <property type="protein sequence ID" value="WYY26605.1"/>
    <property type="molecule type" value="Genomic_DNA"/>
</dbReference>
<dbReference type="GO" id="GO:0006508">
    <property type="term" value="P:proteolysis"/>
    <property type="evidence" value="ECO:0007669"/>
    <property type="project" value="UniProtKB-KW"/>
</dbReference>
<organism evidence="7 8">
    <name type="scientific">Ash yellows phytoplasma</name>
    <dbReference type="NCBI Taxonomy" id="35780"/>
    <lineage>
        <taxon>Bacteria</taxon>
        <taxon>Bacillati</taxon>
        <taxon>Mycoplasmatota</taxon>
        <taxon>Mollicutes</taxon>
        <taxon>Acholeplasmatales</taxon>
        <taxon>Acholeplasmataceae</taxon>
        <taxon>Candidatus Phytoplasma</taxon>
        <taxon>16SrVII (Ash yellows group)</taxon>
    </lineage>
</organism>
<name>A0ABZ2UC72_ASHYP</name>